<reference evidence="3" key="1">
    <citation type="submission" date="2016-07" db="EMBL/GenBank/DDBJ databases">
        <authorList>
            <person name="Florea S."/>
            <person name="Webb J.S."/>
            <person name="Jaromczyk J."/>
            <person name="Schardl C.L."/>
        </authorList>
    </citation>
    <scope>NUCLEOTIDE SEQUENCE [LARGE SCALE GENOMIC DNA]</scope>
    <source>
        <strain evidence="3">KCTC 42131</strain>
    </source>
</reference>
<dbReference type="AlphaFoldDB" id="A0A1E8CFV9"/>
<evidence type="ECO:0000313" key="2">
    <source>
        <dbReference type="EMBL" id="OFE11232.1"/>
    </source>
</evidence>
<protein>
    <recommendedName>
        <fullName evidence="4">Lipoprotein</fullName>
    </recommendedName>
</protein>
<dbReference type="PROSITE" id="PS51257">
    <property type="entry name" value="PROKAR_LIPOPROTEIN"/>
    <property type="match status" value="1"/>
</dbReference>
<dbReference type="OrthoDB" id="5587540at2"/>
<accession>A0A1E8CFV9</accession>
<dbReference type="EMBL" id="MASR01000003">
    <property type="protein sequence ID" value="OFE11232.1"/>
    <property type="molecule type" value="Genomic_DNA"/>
</dbReference>
<gene>
    <name evidence="2" type="ORF">PHACT_15460</name>
</gene>
<evidence type="ECO:0000313" key="3">
    <source>
        <dbReference type="Proteomes" id="UP000175669"/>
    </source>
</evidence>
<proteinExistence type="predicted"/>
<name>A0A1E8CFV9_9GAMM</name>
<feature type="signal peptide" evidence="1">
    <location>
        <begin position="1"/>
        <end position="16"/>
    </location>
</feature>
<organism evidence="2 3">
    <name type="scientific">Pseudohongiella acticola</name>
    <dbReference type="NCBI Taxonomy" id="1524254"/>
    <lineage>
        <taxon>Bacteria</taxon>
        <taxon>Pseudomonadati</taxon>
        <taxon>Pseudomonadota</taxon>
        <taxon>Gammaproteobacteria</taxon>
        <taxon>Pseudomonadales</taxon>
        <taxon>Pseudohongiellaceae</taxon>
        <taxon>Pseudohongiella</taxon>
    </lineage>
</organism>
<sequence>MSFKFVLVLISVVGLAACSGTAGYLAPPADERLVPEITTEGTKFFILQRDYLRPDQGRGAASMDRTRGRDDDLLMGERYIEQRLTLIMERTAYCREGFFELYREQTLNSFSVRGECREDATEADRERFSSGPIPL</sequence>
<keyword evidence="3" id="KW-1185">Reference proteome</keyword>
<comment type="caution">
    <text evidence="2">The sequence shown here is derived from an EMBL/GenBank/DDBJ whole genome shotgun (WGS) entry which is preliminary data.</text>
</comment>
<evidence type="ECO:0008006" key="4">
    <source>
        <dbReference type="Google" id="ProtNLM"/>
    </source>
</evidence>
<dbReference type="STRING" id="1524254.PHACT_15460"/>
<dbReference type="RefSeq" id="WP_070119167.1">
    <property type="nucleotide sequence ID" value="NZ_CAXATG010000006.1"/>
</dbReference>
<feature type="chain" id="PRO_5009211943" description="Lipoprotein" evidence="1">
    <location>
        <begin position="17"/>
        <end position="135"/>
    </location>
</feature>
<evidence type="ECO:0000256" key="1">
    <source>
        <dbReference type="SAM" id="SignalP"/>
    </source>
</evidence>
<keyword evidence="1" id="KW-0732">Signal</keyword>
<dbReference type="Proteomes" id="UP000175669">
    <property type="component" value="Unassembled WGS sequence"/>
</dbReference>